<organism evidence="4 5">
    <name type="scientific">Actinomycetospora aurantiaca</name>
    <dbReference type="NCBI Taxonomy" id="3129233"/>
    <lineage>
        <taxon>Bacteria</taxon>
        <taxon>Bacillati</taxon>
        <taxon>Actinomycetota</taxon>
        <taxon>Actinomycetes</taxon>
        <taxon>Pseudonocardiales</taxon>
        <taxon>Pseudonocardiaceae</taxon>
        <taxon>Actinomycetospora</taxon>
    </lineage>
</organism>
<proteinExistence type="predicted"/>
<evidence type="ECO:0000256" key="1">
    <source>
        <dbReference type="ARBA" id="ARBA00022737"/>
    </source>
</evidence>
<dbReference type="PANTHER" id="PTHR24189">
    <property type="entry name" value="MYOTROPHIN"/>
    <property type="match status" value="1"/>
</dbReference>
<protein>
    <submittedName>
        <fullName evidence="4">Ankyrin repeat domain-containing protein</fullName>
    </submittedName>
</protein>
<dbReference type="PROSITE" id="PS50088">
    <property type="entry name" value="ANK_REPEAT"/>
    <property type="match status" value="1"/>
</dbReference>
<dbReference type="Gene3D" id="1.25.40.20">
    <property type="entry name" value="Ankyrin repeat-containing domain"/>
    <property type="match status" value="1"/>
</dbReference>
<dbReference type="RefSeq" id="WP_337695329.1">
    <property type="nucleotide sequence ID" value="NZ_JBBEGN010000005.1"/>
</dbReference>
<evidence type="ECO:0000256" key="3">
    <source>
        <dbReference type="PROSITE-ProRule" id="PRU00023"/>
    </source>
</evidence>
<reference evidence="4 5" key="1">
    <citation type="submission" date="2024-03" db="EMBL/GenBank/DDBJ databases">
        <title>Actinomycetospora sp. OC33-EN08, a novel actinomycete isolated from wild orchid (Aerides multiflora).</title>
        <authorList>
            <person name="Suriyachadkun C."/>
        </authorList>
    </citation>
    <scope>NUCLEOTIDE SEQUENCE [LARGE SCALE GENOMIC DNA]</scope>
    <source>
        <strain evidence="4 5">OC33-EN08</strain>
    </source>
</reference>
<dbReference type="SUPFAM" id="SSF48403">
    <property type="entry name" value="Ankyrin repeat"/>
    <property type="match status" value="1"/>
</dbReference>
<sequence>MDEVAAAVRAVRAGDVEELAGLLAEHPDLVTARVEGPRTLLHVLADHPGHRPRAAETVRVLVGAGADVDARFSGPHVETPLHWAASNDDVGTIDALLDAGAWIDAPGAVLGGGSPLADACGFAQWHAAARLVERGAAVTLEQAAALGRDDDVARLAGSADREDLDVALWYACHGGQLVTAQGLAARGADPRARMPWEPATALEAAGQAGADDVVAWLRVR</sequence>
<keyword evidence="5" id="KW-1185">Reference proteome</keyword>
<evidence type="ECO:0000313" key="4">
    <source>
        <dbReference type="EMBL" id="MEJ2868760.1"/>
    </source>
</evidence>
<dbReference type="Proteomes" id="UP001385809">
    <property type="component" value="Unassembled WGS sequence"/>
</dbReference>
<dbReference type="PANTHER" id="PTHR24189:SF50">
    <property type="entry name" value="ANKYRIN REPEAT AND SOCS BOX PROTEIN 2"/>
    <property type="match status" value="1"/>
</dbReference>
<dbReference type="InterPro" id="IPR050745">
    <property type="entry name" value="Multifunctional_regulatory"/>
</dbReference>
<accession>A0ABU8MN70</accession>
<dbReference type="SMART" id="SM00248">
    <property type="entry name" value="ANK"/>
    <property type="match status" value="4"/>
</dbReference>
<dbReference type="EMBL" id="JBBEGN010000005">
    <property type="protein sequence ID" value="MEJ2868760.1"/>
    <property type="molecule type" value="Genomic_DNA"/>
</dbReference>
<dbReference type="PROSITE" id="PS50297">
    <property type="entry name" value="ANK_REP_REGION"/>
    <property type="match status" value="1"/>
</dbReference>
<keyword evidence="1" id="KW-0677">Repeat</keyword>
<evidence type="ECO:0000313" key="5">
    <source>
        <dbReference type="Proteomes" id="UP001385809"/>
    </source>
</evidence>
<name>A0ABU8MN70_9PSEU</name>
<evidence type="ECO:0000256" key="2">
    <source>
        <dbReference type="ARBA" id="ARBA00023043"/>
    </source>
</evidence>
<feature type="repeat" description="ANK" evidence="3">
    <location>
        <begin position="76"/>
        <end position="108"/>
    </location>
</feature>
<dbReference type="InterPro" id="IPR036770">
    <property type="entry name" value="Ankyrin_rpt-contain_sf"/>
</dbReference>
<gene>
    <name evidence="4" type="ORF">WCD74_13390</name>
</gene>
<dbReference type="Pfam" id="PF00023">
    <property type="entry name" value="Ank"/>
    <property type="match status" value="2"/>
</dbReference>
<comment type="caution">
    <text evidence="4">The sequence shown here is derived from an EMBL/GenBank/DDBJ whole genome shotgun (WGS) entry which is preliminary data.</text>
</comment>
<dbReference type="InterPro" id="IPR002110">
    <property type="entry name" value="Ankyrin_rpt"/>
</dbReference>
<keyword evidence="2 3" id="KW-0040">ANK repeat</keyword>